<protein>
    <submittedName>
        <fullName evidence="1">PIG-L domain-containing protein</fullName>
    </submittedName>
</protein>
<comment type="caution">
    <text evidence="1">The sequence shown here is derived from an EMBL/GenBank/DDBJ whole genome shotgun (WGS) entry which is preliminary data.</text>
</comment>
<keyword evidence="2" id="KW-1185">Reference proteome</keyword>
<dbReference type="SUPFAM" id="SSF52317">
    <property type="entry name" value="Class I glutamine amidotransferase-like"/>
    <property type="match status" value="1"/>
</dbReference>
<dbReference type="CDD" id="cd03143">
    <property type="entry name" value="A4_beta-galactosidase_middle_domain"/>
    <property type="match status" value="1"/>
</dbReference>
<dbReference type="PANTHER" id="PTHR12993:SF11">
    <property type="entry name" value="N-ACETYLGLUCOSAMINYL-PHOSPHATIDYLINOSITOL DE-N-ACETYLASE"/>
    <property type="match status" value="1"/>
</dbReference>
<dbReference type="EMBL" id="BMKB01000001">
    <property type="protein sequence ID" value="GGA41700.1"/>
    <property type="molecule type" value="Genomic_DNA"/>
</dbReference>
<dbReference type="InterPro" id="IPR003737">
    <property type="entry name" value="GlcNAc_PI_deacetylase-related"/>
</dbReference>
<evidence type="ECO:0000313" key="2">
    <source>
        <dbReference type="Proteomes" id="UP000596977"/>
    </source>
</evidence>
<dbReference type="OrthoDB" id="9759749at2"/>
<proteinExistence type="predicted"/>
<dbReference type="Pfam" id="PF02585">
    <property type="entry name" value="PIG-L"/>
    <property type="match status" value="1"/>
</dbReference>
<sequence>MLTDKERLQRSQSRPHLVQLHRALSRLGSVITVMHTGAHPDDEQSGMLAAMRFGMGMRTVIACSTRGEGGQNSLGPERTGALGVVRTREMEEAARVLDADIAWLGHGPDDPVHDFGFSKNGKDTLTRWGHERTVERLVRAYRQFKPDIVIPTFLDVPGQHGHHRAMTEAAETALALAADPEAFREHRDEGLMPWNAGKFYLPAWPGGGGTYDDEIPPPPTTVTFLAPGIDAATGAHYDEIGEWSRAYHASQGMGHWRADAQTLWPLHLKAGGNGAETDIRDGLPASLGALAEAFAGEAARALVAAQGHIDKAIAAFPDTGTIADALVAAGAEIDTALIGAPKAHAHRLVRKRSEIDAALVLAAGLRVNAWAHQNALAPGAETQLIVRVDAGRHVAPVTLTPVLTQRITAGPATREGTLTRFPLAVAADAEPANAYPPAFASIGGNGLVTVRLETVVGGRKACVHIDLEEAVQIVPRHALTLDPEVLIVRVGEASKTHGVTLRGNAAPGATLEATGGIVAARGSNGFAVTVPDGLAKGPHRLHLTVDGEQAYRQSEIAYPHIGRARYFQPEALDVLALDLTLPEGARIGYVGGGADRVGLWLARMGLDVTELDGDGLAADLSAYTTLVVGIFTFGLRPDLFAAREKLRDWVEKGGHLITLYHRPDDGWDPDATPPRRIVVGSPSLRWRVTDPKAPVDILLPNHKLLAGPNPISAADFSGWDKERGLYFASDWDEAYVPLLSMSDTGEAPLTGSLLSAPIGKGRHTHTSLVLHHQLDRLVPGAFRLMANLVQPG</sequence>
<organism evidence="1 2">
    <name type="scientific">Pelagibacterium lentulum</name>
    <dbReference type="NCBI Taxonomy" id="2029865"/>
    <lineage>
        <taxon>Bacteria</taxon>
        <taxon>Pseudomonadati</taxon>
        <taxon>Pseudomonadota</taxon>
        <taxon>Alphaproteobacteria</taxon>
        <taxon>Hyphomicrobiales</taxon>
        <taxon>Devosiaceae</taxon>
        <taxon>Pelagibacterium</taxon>
    </lineage>
</organism>
<evidence type="ECO:0000313" key="1">
    <source>
        <dbReference type="EMBL" id="GGA41700.1"/>
    </source>
</evidence>
<dbReference type="AlphaFoldDB" id="A0A916R7H8"/>
<name>A0A916R7H8_9HYPH</name>
<dbReference type="Proteomes" id="UP000596977">
    <property type="component" value="Unassembled WGS sequence"/>
</dbReference>
<dbReference type="Gene3D" id="3.40.50.10320">
    <property type="entry name" value="LmbE-like"/>
    <property type="match status" value="1"/>
</dbReference>
<accession>A0A916R7H8</accession>
<dbReference type="PANTHER" id="PTHR12993">
    <property type="entry name" value="N-ACETYLGLUCOSAMINYL-PHOSPHATIDYLINOSITOL DE-N-ACETYLASE-RELATED"/>
    <property type="match status" value="1"/>
</dbReference>
<dbReference type="InterPro" id="IPR024078">
    <property type="entry name" value="LmbE-like_dom_sf"/>
</dbReference>
<dbReference type="RefSeq" id="WP_127073081.1">
    <property type="nucleotide sequence ID" value="NZ_BMKB01000001.1"/>
</dbReference>
<dbReference type="GO" id="GO:0016811">
    <property type="term" value="F:hydrolase activity, acting on carbon-nitrogen (but not peptide) bonds, in linear amides"/>
    <property type="evidence" value="ECO:0007669"/>
    <property type="project" value="TreeGrafter"/>
</dbReference>
<dbReference type="SUPFAM" id="SSF102588">
    <property type="entry name" value="LmbE-like"/>
    <property type="match status" value="1"/>
</dbReference>
<gene>
    <name evidence="1" type="ORF">GCM10011499_09170</name>
</gene>
<dbReference type="InterPro" id="IPR029062">
    <property type="entry name" value="Class_I_gatase-like"/>
</dbReference>
<reference evidence="1 2" key="1">
    <citation type="journal article" date="2014" name="Int. J. Syst. Evol. Microbiol.">
        <title>Complete genome sequence of Corynebacterium casei LMG S-19264T (=DSM 44701T), isolated from a smear-ripened cheese.</title>
        <authorList>
            <consortium name="US DOE Joint Genome Institute (JGI-PGF)"/>
            <person name="Walter F."/>
            <person name="Albersmeier A."/>
            <person name="Kalinowski J."/>
            <person name="Ruckert C."/>
        </authorList>
    </citation>
    <scope>NUCLEOTIDE SEQUENCE [LARGE SCALE GENOMIC DNA]</scope>
    <source>
        <strain evidence="1 2">CGMCC 1.15896</strain>
    </source>
</reference>